<evidence type="ECO:0000313" key="3">
    <source>
        <dbReference type="EMBL" id="CAB3869112.1"/>
    </source>
</evidence>
<feature type="compositionally biased region" description="Polar residues" evidence="1">
    <location>
        <begin position="116"/>
        <end position="126"/>
    </location>
</feature>
<feature type="region of interest" description="Disordered" evidence="1">
    <location>
        <begin position="1"/>
        <end position="183"/>
    </location>
</feature>
<sequence length="265" mass="28992">MNRDPRYTPRHDDDFERDPGGDAGRADPYRQAHQRGRSAGDPYRNSGWQGRGNAGNQEPWHDPAPSYGYQGEGNRPAPGTRESRGGLRSRSADPGQSSYGGFRNEDPSYQREQVYGSRNPSYSGPTSYGDEEGGYYGDRPRGGDEPGMSFETAERGGYNRGPTAWRDRGSFRTDPKGYTRSDERVRENVCEYLAHSGLDVSDVSVSVADGRVTLEGTAPDRRTKHRIEDCTDACAGVQDVDNRIRIAGKGESIASGDTAIGGGRE</sequence>
<feature type="compositionally biased region" description="Basic and acidic residues" evidence="1">
    <location>
        <begin position="165"/>
        <end position="183"/>
    </location>
</feature>
<dbReference type="PROSITE" id="PS50914">
    <property type="entry name" value="BON"/>
    <property type="match status" value="1"/>
</dbReference>
<evidence type="ECO:0000256" key="1">
    <source>
        <dbReference type="SAM" id="MobiDB-lite"/>
    </source>
</evidence>
<dbReference type="InterPro" id="IPR007055">
    <property type="entry name" value="BON_dom"/>
</dbReference>
<dbReference type="Pfam" id="PF04972">
    <property type="entry name" value="BON"/>
    <property type="match status" value="1"/>
</dbReference>
<protein>
    <recommendedName>
        <fullName evidence="2">BON domain-containing protein</fullName>
    </recommendedName>
</protein>
<proteinExistence type="predicted"/>
<feature type="domain" description="BON" evidence="2">
    <location>
        <begin position="181"/>
        <end position="248"/>
    </location>
</feature>
<dbReference type="Gene3D" id="3.30.1340.30">
    <property type="match status" value="1"/>
</dbReference>
<gene>
    <name evidence="3" type="ORF">LMG1861_02668</name>
</gene>
<reference evidence="3 4" key="1">
    <citation type="submission" date="2020-04" db="EMBL/GenBank/DDBJ databases">
        <authorList>
            <person name="De Canck E."/>
        </authorList>
    </citation>
    <scope>NUCLEOTIDE SEQUENCE [LARGE SCALE GENOMIC DNA]</scope>
    <source>
        <strain evidence="3 4">LMG 1861</strain>
    </source>
</reference>
<feature type="compositionally biased region" description="Basic and acidic residues" evidence="1">
    <location>
        <begin position="1"/>
        <end position="30"/>
    </location>
</feature>
<dbReference type="EMBL" id="CADILD010000002">
    <property type="protein sequence ID" value="CAB3869112.1"/>
    <property type="molecule type" value="Genomic_DNA"/>
</dbReference>
<organism evidence="3 4">
    <name type="scientific">Achromobacter piechaudii</name>
    <dbReference type="NCBI Taxonomy" id="72556"/>
    <lineage>
        <taxon>Bacteria</taxon>
        <taxon>Pseudomonadati</taxon>
        <taxon>Pseudomonadota</taxon>
        <taxon>Betaproteobacteria</taxon>
        <taxon>Burkholderiales</taxon>
        <taxon>Alcaligenaceae</taxon>
        <taxon>Achromobacter</taxon>
    </lineage>
</organism>
<dbReference type="AlphaFoldDB" id="A0A6S7CWV1"/>
<dbReference type="Proteomes" id="UP000494105">
    <property type="component" value="Unassembled WGS sequence"/>
</dbReference>
<dbReference type="RefSeq" id="WP_175128666.1">
    <property type="nucleotide sequence ID" value="NZ_CADILD010000002.1"/>
</dbReference>
<evidence type="ECO:0000259" key="2">
    <source>
        <dbReference type="PROSITE" id="PS50914"/>
    </source>
</evidence>
<evidence type="ECO:0000313" key="4">
    <source>
        <dbReference type="Proteomes" id="UP000494105"/>
    </source>
</evidence>
<name>A0A6S7CWV1_9BURK</name>
<accession>A0A6S7CWV1</accession>